<evidence type="ECO:0000313" key="1">
    <source>
        <dbReference type="EMBL" id="MCU4717089.1"/>
    </source>
</evidence>
<keyword evidence="3" id="KW-1185">Reference proteome</keyword>
<dbReference type="AlphaFoldDB" id="A0AAE3LE63"/>
<evidence type="ECO:0000313" key="4">
    <source>
        <dbReference type="Proteomes" id="UP001209746"/>
    </source>
</evidence>
<dbReference type="Proteomes" id="UP001209746">
    <property type="component" value="Unassembled WGS sequence"/>
</dbReference>
<dbReference type="Proteomes" id="UP001208186">
    <property type="component" value="Unassembled WGS sequence"/>
</dbReference>
<evidence type="ECO:0000313" key="2">
    <source>
        <dbReference type="EMBL" id="MCU4726016.1"/>
    </source>
</evidence>
<comment type="caution">
    <text evidence="2">The sequence shown here is derived from an EMBL/GenBank/DDBJ whole genome shotgun (WGS) entry which is preliminary data.</text>
</comment>
<dbReference type="EMBL" id="JAOPKD010000002">
    <property type="protein sequence ID" value="MCU4726016.1"/>
    <property type="molecule type" value="Genomic_DNA"/>
</dbReference>
<accession>A0AAE3LE63</accession>
<reference evidence="2" key="1">
    <citation type="submission" date="2023-02" db="EMBL/GenBank/DDBJ databases">
        <title>Enrichment on poylsaccharides allowed isolation of novel metabolic and taxonomic groups of Haloarchaea.</title>
        <authorList>
            <person name="Sorokin D.Y."/>
            <person name="Elcheninov A.G."/>
            <person name="Khizhniak T.V."/>
            <person name="Kolganova T.V."/>
            <person name="Kublanov I.V."/>
        </authorList>
    </citation>
    <scope>NUCLEOTIDE SEQUENCE</scope>
    <source>
        <strain evidence="1 3">HArc-curdl5-1</strain>
        <strain evidence="2">HArc-curdl7</strain>
    </source>
</reference>
<organism evidence="2 4">
    <name type="scientific">Halapricum hydrolyticum</name>
    <dbReference type="NCBI Taxonomy" id="2979991"/>
    <lineage>
        <taxon>Archaea</taxon>
        <taxon>Methanobacteriati</taxon>
        <taxon>Methanobacteriota</taxon>
        <taxon>Stenosarchaea group</taxon>
        <taxon>Halobacteria</taxon>
        <taxon>Halobacteriales</taxon>
        <taxon>Haloarculaceae</taxon>
        <taxon>Halapricum</taxon>
    </lineage>
</organism>
<dbReference type="RefSeq" id="WP_315907860.1">
    <property type="nucleotide sequence ID" value="NZ_JAOPKC010000002.1"/>
</dbReference>
<gene>
    <name evidence="2" type="ORF">OB914_03375</name>
    <name evidence="1" type="ORF">OB916_03300</name>
</gene>
<dbReference type="EMBL" id="JAOPKC010000002">
    <property type="protein sequence ID" value="MCU4717089.1"/>
    <property type="molecule type" value="Genomic_DNA"/>
</dbReference>
<name>A0AAE3LE63_9EURY</name>
<sequence>MTDSDAAIEQFLDAVDAAFEEYDQGYADADATLRVVRTHVDDLRDAVDS</sequence>
<proteinExistence type="predicted"/>
<evidence type="ECO:0000313" key="3">
    <source>
        <dbReference type="Proteomes" id="UP001208186"/>
    </source>
</evidence>
<protein>
    <submittedName>
        <fullName evidence="2">Uncharacterized protein</fullName>
    </submittedName>
</protein>